<dbReference type="PROSITE" id="PS50097">
    <property type="entry name" value="BTB"/>
    <property type="match status" value="1"/>
</dbReference>
<gene>
    <name evidence="2" type="ORF">EIP91_010295</name>
</gene>
<sequence length="337" mass="38081">MRHSSQPPKAAMEVNKLDHSAFYFNDGDLILISSAAGEQKYHFRVHKFLLSHHSSVFADMLHLSVASDSPTVDGTPAVTLDDKAEDLAGLLDALYNPASAWKYKRLRPDTPLQVFGLLRTCRKYQVDSIFTLITTFIERDWPRSLEEHDLLKAETEYWKARYRSAKEGKVDGLYFDDRFPEPASAILLAREFGCTSILPYAFLMLSRIDPRMDWDLARSSQGKPDPELVKRLAAGERSARWSLLSREDLIRLLTGKPVIQDVYQRVSSSPACTSCRSALEKWATEGAKPNAHLLDDIRSLPSSPYWSHDDGCGSVKILLADMKKNIWSTPFQVRSSS</sequence>
<evidence type="ECO:0000313" key="2">
    <source>
        <dbReference type="EMBL" id="TCD68640.1"/>
    </source>
</evidence>
<dbReference type="Gene3D" id="3.30.710.10">
    <property type="entry name" value="Potassium Channel Kv1.1, Chain A"/>
    <property type="match status" value="1"/>
</dbReference>
<evidence type="ECO:0000259" key="1">
    <source>
        <dbReference type="PROSITE" id="PS50097"/>
    </source>
</evidence>
<evidence type="ECO:0000313" key="3">
    <source>
        <dbReference type="Proteomes" id="UP000292702"/>
    </source>
</evidence>
<dbReference type="AlphaFoldDB" id="A0A4R0RJ48"/>
<feature type="domain" description="BTB" evidence="1">
    <location>
        <begin position="27"/>
        <end position="96"/>
    </location>
</feature>
<dbReference type="EMBL" id="RWJN01000061">
    <property type="protein sequence ID" value="TCD68640.1"/>
    <property type="molecule type" value="Genomic_DNA"/>
</dbReference>
<dbReference type="Proteomes" id="UP000292702">
    <property type="component" value="Unassembled WGS sequence"/>
</dbReference>
<organism evidence="2 3">
    <name type="scientific">Steccherinum ochraceum</name>
    <dbReference type="NCBI Taxonomy" id="92696"/>
    <lineage>
        <taxon>Eukaryota</taxon>
        <taxon>Fungi</taxon>
        <taxon>Dikarya</taxon>
        <taxon>Basidiomycota</taxon>
        <taxon>Agaricomycotina</taxon>
        <taxon>Agaricomycetes</taxon>
        <taxon>Polyporales</taxon>
        <taxon>Steccherinaceae</taxon>
        <taxon>Steccherinum</taxon>
    </lineage>
</organism>
<name>A0A4R0RJ48_9APHY</name>
<dbReference type="OrthoDB" id="3268787at2759"/>
<protein>
    <recommendedName>
        <fullName evidence="1">BTB domain-containing protein</fullName>
    </recommendedName>
</protein>
<dbReference type="InterPro" id="IPR000210">
    <property type="entry name" value="BTB/POZ_dom"/>
</dbReference>
<comment type="caution">
    <text evidence="2">The sequence shown here is derived from an EMBL/GenBank/DDBJ whole genome shotgun (WGS) entry which is preliminary data.</text>
</comment>
<proteinExistence type="predicted"/>
<reference evidence="2 3" key="1">
    <citation type="submission" date="2018-11" db="EMBL/GenBank/DDBJ databases">
        <title>Genome assembly of Steccherinum ochraceum LE-BIN_3174, the white-rot fungus of the Steccherinaceae family (The Residual Polyporoid clade, Polyporales, Basidiomycota).</title>
        <authorList>
            <person name="Fedorova T.V."/>
            <person name="Glazunova O.A."/>
            <person name="Landesman E.O."/>
            <person name="Moiseenko K.V."/>
            <person name="Psurtseva N.V."/>
            <person name="Savinova O.S."/>
            <person name="Shakhova N.V."/>
            <person name="Tyazhelova T.V."/>
            <person name="Vasina D.V."/>
        </authorList>
    </citation>
    <scope>NUCLEOTIDE SEQUENCE [LARGE SCALE GENOMIC DNA]</scope>
    <source>
        <strain evidence="2 3">LE-BIN_3174</strain>
    </source>
</reference>
<dbReference type="InterPro" id="IPR011333">
    <property type="entry name" value="SKP1/BTB/POZ_sf"/>
</dbReference>
<accession>A0A4R0RJ48</accession>
<keyword evidence="3" id="KW-1185">Reference proteome</keyword>
<dbReference type="Pfam" id="PF00651">
    <property type="entry name" value="BTB"/>
    <property type="match status" value="1"/>
</dbReference>
<dbReference type="CDD" id="cd18186">
    <property type="entry name" value="BTB_POZ_ZBTB_KLHL-like"/>
    <property type="match status" value="1"/>
</dbReference>
<dbReference type="STRING" id="92696.A0A4R0RJ48"/>
<dbReference type="SUPFAM" id="SSF54695">
    <property type="entry name" value="POZ domain"/>
    <property type="match status" value="1"/>
</dbReference>